<name>A0A432VPM7_9GAMM</name>
<dbReference type="EMBL" id="PIPI01000012">
    <property type="protein sequence ID" value="RUO18095.1"/>
    <property type="molecule type" value="Genomic_DNA"/>
</dbReference>
<feature type="transmembrane region" description="Helical" evidence="1">
    <location>
        <begin position="225"/>
        <end position="245"/>
    </location>
</feature>
<dbReference type="Proteomes" id="UP000288212">
    <property type="component" value="Unassembled WGS sequence"/>
</dbReference>
<feature type="transmembrane region" description="Helical" evidence="1">
    <location>
        <begin position="21"/>
        <end position="46"/>
    </location>
</feature>
<accession>A0A432VPM7</accession>
<keyword evidence="1" id="KW-1133">Transmembrane helix</keyword>
<organism evidence="2 3">
    <name type="scientific">Aliidiomarina haloalkalitolerans</name>
    <dbReference type="NCBI Taxonomy" id="859059"/>
    <lineage>
        <taxon>Bacteria</taxon>
        <taxon>Pseudomonadati</taxon>
        <taxon>Pseudomonadota</taxon>
        <taxon>Gammaproteobacteria</taxon>
        <taxon>Alteromonadales</taxon>
        <taxon>Idiomarinaceae</taxon>
        <taxon>Aliidiomarina</taxon>
    </lineage>
</organism>
<keyword evidence="1" id="KW-0812">Transmembrane</keyword>
<sequence>MVSGSRIIITMRKKSWNVRKVHRWLTLLFGIQLIIWAITGSFMVLMQLHYIHGDHLVQEADKPISEAALVELNVSQRFQDVVQAMPGATNVILVNRLVAGEFRYVFQVTANESKSLLTADGLEIVELTEGDILALAQRYYRPIQSRQAQVDRVEFLSESGPSELHPRHLPVWRVDFLDRRNTSLYLSAQTGELVTKRHRAWRWFDLAWMLHIMDYQERENISTPWILFFTITTFFIAITGSYLLLRHFSTRWWRQLWRK</sequence>
<keyword evidence="1" id="KW-0472">Membrane</keyword>
<proteinExistence type="predicted"/>
<dbReference type="AlphaFoldDB" id="A0A432VPM7"/>
<reference evidence="2 3" key="1">
    <citation type="journal article" date="2011" name="Front. Microbiol.">
        <title>Genomic signatures of strain selection and enhancement in Bacillus atrophaeus var. globigii, a historical biowarfare simulant.</title>
        <authorList>
            <person name="Gibbons H.S."/>
            <person name="Broomall S.M."/>
            <person name="McNew L.A."/>
            <person name="Daligault H."/>
            <person name="Chapman C."/>
            <person name="Bruce D."/>
            <person name="Karavis M."/>
            <person name="Krepps M."/>
            <person name="McGregor P.A."/>
            <person name="Hong C."/>
            <person name="Park K.H."/>
            <person name="Akmal A."/>
            <person name="Feldman A."/>
            <person name="Lin J.S."/>
            <person name="Chang W.E."/>
            <person name="Higgs B.W."/>
            <person name="Demirev P."/>
            <person name="Lindquist J."/>
            <person name="Liem A."/>
            <person name="Fochler E."/>
            <person name="Read T.D."/>
            <person name="Tapia R."/>
            <person name="Johnson S."/>
            <person name="Bishop-Lilly K.A."/>
            <person name="Detter C."/>
            <person name="Han C."/>
            <person name="Sozhamannan S."/>
            <person name="Rosenzweig C.N."/>
            <person name="Skowronski E.W."/>
        </authorList>
    </citation>
    <scope>NUCLEOTIDE SEQUENCE [LARGE SCALE GENOMIC DNA]</scope>
    <source>
        <strain evidence="2 3">AK5</strain>
    </source>
</reference>
<keyword evidence="3" id="KW-1185">Reference proteome</keyword>
<evidence type="ECO:0000313" key="3">
    <source>
        <dbReference type="Proteomes" id="UP000288212"/>
    </source>
</evidence>
<evidence type="ECO:0000256" key="1">
    <source>
        <dbReference type="SAM" id="Phobius"/>
    </source>
</evidence>
<comment type="caution">
    <text evidence="2">The sequence shown here is derived from an EMBL/GenBank/DDBJ whole genome shotgun (WGS) entry which is preliminary data.</text>
</comment>
<gene>
    <name evidence="2" type="ORF">CWE06_12025</name>
</gene>
<evidence type="ECO:0008006" key="4">
    <source>
        <dbReference type="Google" id="ProtNLM"/>
    </source>
</evidence>
<protein>
    <recommendedName>
        <fullName evidence="4">PepSY domain-containing protein</fullName>
    </recommendedName>
</protein>
<dbReference type="RefSeq" id="WP_338021495.1">
    <property type="nucleotide sequence ID" value="NZ_PIPI01000012.1"/>
</dbReference>
<evidence type="ECO:0000313" key="2">
    <source>
        <dbReference type="EMBL" id="RUO18095.1"/>
    </source>
</evidence>